<dbReference type="InterPro" id="IPR049559">
    <property type="entry name" value="Rrp6p-like_exo"/>
</dbReference>
<feature type="compositionally biased region" description="Basic residues" evidence="9">
    <location>
        <begin position="716"/>
        <end position="728"/>
    </location>
</feature>
<dbReference type="PROSITE" id="PS50967">
    <property type="entry name" value="HRDC"/>
    <property type="match status" value="1"/>
</dbReference>
<dbReference type="SMART" id="SM00341">
    <property type="entry name" value="HRDC"/>
    <property type="match status" value="1"/>
</dbReference>
<protein>
    <submittedName>
        <fullName evidence="11">Exosome complex exonuclease-like protein Rrp6</fullName>
    </submittedName>
</protein>
<dbReference type="SUPFAM" id="SSF47819">
    <property type="entry name" value="HRDC-like"/>
    <property type="match status" value="1"/>
</dbReference>
<keyword evidence="12" id="KW-1185">Reference proteome</keyword>
<evidence type="ECO:0000256" key="2">
    <source>
        <dbReference type="ARBA" id="ARBA00022552"/>
    </source>
</evidence>
<dbReference type="Pfam" id="PF01612">
    <property type="entry name" value="DNA_pol_A_exo1"/>
    <property type="match status" value="1"/>
</dbReference>
<evidence type="ECO:0000256" key="5">
    <source>
        <dbReference type="ARBA" id="ARBA00022835"/>
    </source>
</evidence>
<keyword evidence="7" id="KW-0539">Nucleus</keyword>
<dbReference type="EMBL" id="JBBWRZ010000002">
    <property type="protein sequence ID" value="KAK8243551.1"/>
    <property type="molecule type" value="Genomic_DNA"/>
</dbReference>
<feature type="domain" description="HRDC" evidence="10">
    <location>
        <begin position="447"/>
        <end position="527"/>
    </location>
</feature>
<evidence type="ECO:0000256" key="6">
    <source>
        <dbReference type="ARBA" id="ARBA00022839"/>
    </source>
</evidence>
<feature type="compositionally biased region" description="Acidic residues" evidence="9">
    <location>
        <begin position="689"/>
        <end position="702"/>
    </location>
</feature>
<reference evidence="11 12" key="1">
    <citation type="submission" date="2024-04" db="EMBL/GenBank/DDBJ databases">
        <title>Phyllosticta paracitricarpa is synonymous to the EU quarantine fungus P. citricarpa based on phylogenomic analyses.</title>
        <authorList>
            <consortium name="Lawrence Berkeley National Laboratory"/>
            <person name="Van Ingen-Buijs V.A."/>
            <person name="Van Westerhoven A.C."/>
            <person name="Haridas S."/>
            <person name="Skiadas P."/>
            <person name="Martin F."/>
            <person name="Groenewald J.Z."/>
            <person name="Crous P.W."/>
            <person name="Seidl M.F."/>
        </authorList>
    </citation>
    <scope>NUCLEOTIDE SEQUENCE [LARGE SCALE GENOMIC DNA]</scope>
    <source>
        <strain evidence="11 12">CBS 123374</strain>
    </source>
</reference>
<comment type="subcellular location">
    <subcellularLocation>
        <location evidence="1">Nucleus</location>
    </subcellularLocation>
</comment>
<feature type="region of interest" description="Disordered" evidence="9">
    <location>
        <begin position="669"/>
        <end position="816"/>
    </location>
</feature>
<evidence type="ECO:0000256" key="9">
    <source>
        <dbReference type="SAM" id="MobiDB-lite"/>
    </source>
</evidence>
<feature type="compositionally biased region" description="Low complexity" evidence="9">
    <location>
        <begin position="729"/>
        <end position="747"/>
    </location>
</feature>
<dbReference type="PANTHER" id="PTHR12124">
    <property type="entry name" value="POLYMYOSITIS/SCLERODERMA AUTOANTIGEN-RELATED"/>
    <property type="match status" value="1"/>
</dbReference>
<accession>A0ABR1YXZ8</accession>
<evidence type="ECO:0000256" key="3">
    <source>
        <dbReference type="ARBA" id="ARBA00022722"/>
    </source>
</evidence>
<organism evidence="11 12">
    <name type="scientific">Phyllosticta capitalensis</name>
    <dbReference type="NCBI Taxonomy" id="121624"/>
    <lineage>
        <taxon>Eukaryota</taxon>
        <taxon>Fungi</taxon>
        <taxon>Dikarya</taxon>
        <taxon>Ascomycota</taxon>
        <taxon>Pezizomycotina</taxon>
        <taxon>Dothideomycetes</taxon>
        <taxon>Dothideomycetes incertae sedis</taxon>
        <taxon>Botryosphaeriales</taxon>
        <taxon>Phyllostictaceae</taxon>
        <taxon>Phyllosticta</taxon>
    </lineage>
</organism>
<feature type="region of interest" description="Disordered" evidence="9">
    <location>
        <begin position="616"/>
        <end position="656"/>
    </location>
</feature>
<proteinExistence type="inferred from homology"/>
<evidence type="ECO:0000259" key="10">
    <source>
        <dbReference type="PROSITE" id="PS50967"/>
    </source>
</evidence>
<keyword evidence="5" id="KW-0271">Exosome</keyword>
<evidence type="ECO:0000256" key="1">
    <source>
        <dbReference type="ARBA" id="ARBA00004123"/>
    </source>
</evidence>
<dbReference type="InterPro" id="IPR036397">
    <property type="entry name" value="RNaseH_sf"/>
</dbReference>
<dbReference type="InterPro" id="IPR002121">
    <property type="entry name" value="HRDC_dom"/>
</dbReference>
<dbReference type="Pfam" id="PF08066">
    <property type="entry name" value="PMC2NT"/>
    <property type="match status" value="1"/>
</dbReference>
<name>A0ABR1YXZ8_9PEZI</name>
<dbReference type="Proteomes" id="UP001492380">
    <property type="component" value="Unassembled WGS sequence"/>
</dbReference>
<dbReference type="InterPro" id="IPR002562">
    <property type="entry name" value="3'-5'_exonuclease_dom"/>
</dbReference>
<dbReference type="SUPFAM" id="SSF53098">
    <property type="entry name" value="Ribonuclease H-like"/>
    <property type="match status" value="1"/>
</dbReference>
<dbReference type="InterPro" id="IPR010997">
    <property type="entry name" value="HRDC-like_sf"/>
</dbReference>
<dbReference type="InterPro" id="IPR045092">
    <property type="entry name" value="Rrp6-like"/>
</dbReference>
<keyword evidence="6" id="KW-0269">Exonuclease</keyword>
<feature type="compositionally biased region" description="Acidic residues" evidence="9">
    <location>
        <begin position="748"/>
        <end position="759"/>
    </location>
</feature>
<dbReference type="Pfam" id="PF00570">
    <property type="entry name" value="HRDC"/>
    <property type="match status" value="1"/>
</dbReference>
<feature type="region of interest" description="Disordered" evidence="9">
    <location>
        <begin position="112"/>
        <end position="131"/>
    </location>
</feature>
<dbReference type="PANTHER" id="PTHR12124:SF47">
    <property type="entry name" value="EXOSOME COMPONENT 10"/>
    <property type="match status" value="1"/>
</dbReference>
<feature type="compositionally biased region" description="Basic and acidic residues" evidence="9">
    <location>
        <begin position="703"/>
        <end position="715"/>
    </location>
</feature>
<keyword evidence="2" id="KW-0698">rRNA processing</keyword>
<comment type="caution">
    <text evidence="11">The sequence shown here is derived from an EMBL/GenBank/DDBJ whole genome shotgun (WGS) entry which is preliminary data.</text>
</comment>
<evidence type="ECO:0000313" key="12">
    <source>
        <dbReference type="Proteomes" id="UP001492380"/>
    </source>
</evidence>
<evidence type="ECO:0000256" key="4">
    <source>
        <dbReference type="ARBA" id="ARBA00022801"/>
    </source>
</evidence>
<dbReference type="Gene3D" id="3.30.420.10">
    <property type="entry name" value="Ribonuclease H-like superfamily/Ribonuclease H"/>
    <property type="match status" value="1"/>
</dbReference>
<dbReference type="InterPro" id="IPR044876">
    <property type="entry name" value="HRDC_dom_sf"/>
</dbReference>
<dbReference type="InterPro" id="IPR012588">
    <property type="entry name" value="Exosome-assoc_fac_Rrp6_N"/>
</dbReference>
<sequence length="816" mass="90933">MEDFSEFQKTVSESLVATTRNTTQICAEDLGFHRSLDPTVGSALDKQNARLLSLAERLLGHAAAGSEVVGPRLEDTDAVDGQWRGIVDVVDSLLERADTNLDEYTGIVKRLTPSKEQSPAPGLPSRPGALAKNFRNQDIPKPQKLFEHVPTNDADEVFKPLLTSKPNAMVPLDQSLTIKTGEDGLSLYQNPYQTEILNYQFPPSVYTKADPIPYTPFESTTATFVDTPEALEAMLAELKKAKEIAIDLEHHDQRTYIGLVSLMQISTRDKDWVVDTLKPWRRRLECLNEVFTDPNIIKLFHGAFMDVIWLQRDLGLYLVGLFDTYHACRALGYPQAGLAFLLSKFVNFQAQKQYQMADWRIRPLPQELFDYARSDTHFLLYIYDNMRNELIDRSDFSNPEEDRVRRVQEASKETCIQAFSTPIANPETGKGSMGWYKMLFRNPNAFNKEQFGVFKAVHGWRDAVARQEDESVFYVMPNHILFSIARSMPTDKAALLSVAPSLSGIARQRVDEIVGAVVRGKEEGIQGPEMWQAFGAKPPRSNAQAPVTMPGIGNSTAFKELQASASQDASSLRATVSNFWGNLITNEVTHQPRQYSTESVSLAVPLPPLTAEVFADPNDKQVKEEKAVDPAARAEHQFVKAEDRPAPKEEDDGVFTVKQLGRKRKIAEVATLPTKAEQTEPEQLHQSEEADEVALGDDADVMESDKAARKAEKAAAKKAKREAKKAAKQQRQQQQAEAGAQSAAQDAADGDEEEEEEPFDYAAEASLLKPNQDGAASRDKKKRKKDFNPYAKAADVPKGLSRVQKERAGKSATFKK</sequence>
<dbReference type="Gene3D" id="1.10.150.80">
    <property type="entry name" value="HRDC domain"/>
    <property type="match status" value="1"/>
</dbReference>
<gene>
    <name evidence="11" type="ORF">HDK90DRAFT_430982</name>
</gene>
<dbReference type="SMART" id="SM00474">
    <property type="entry name" value="35EXOc"/>
    <property type="match status" value="1"/>
</dbReference>
<evidence type="ECO:0000256" key="8">
    <source>
        <dbReference type="ARBA" id="ARBA00043957"/>
    </source>
</evidence>
<comment type="similarity">
    <text evidence="8">Belongs to the exosome component 10/RRP6 family.</text>
</comment>
<feature type="compositionally biased region" description="Basic and acidic residues" evidence="9">
    <location>
        <begin position="617"/>
        <end position="648"/>
    </location>
</feature>
<dbReference type="InterPro" id="IPR012337">
    <property type="entry name" value="RNaseH-like_sf"/>
</dbReference>
<evidence type="ECO:0000256" key="7">
    <source>
        <dbReference type="ARBA" id="ARBA00023242"/>
    </source>
</evidence>
<keyword evidence="4" id="KW-0378">Hydrolase</keyword>
<dbReference type="CDD" id="cd06147">
    <property type="entry name" value="Rrp6p_like_exo"/>
    <property type="match status" value="1"/>
</dbReference>
<keyword evidence="3" id="KW-0540">Nuclease</keyword>
<evidence type="ECO:0000313" key="11">
    <source>
        <dbReference type="EMBL" id="KAK8243551.1"/>
    </source>
</evidence>